<feature type="domain" description="PI31 proteasome regulator C-terminal" evidence="5">
    <location>
        <begin position="190"/>
        <end position="253"/>
    </location>
</feature>
<name>A0A9W8HAT7_9FUNG</name>
<dbReference type="PANTHER" id="PTHR13266">
    <property type="entry name" value="PROTEASOME INHIBITOR"/>
    <property type="match status" value="1"/>
</dbReference>
<dbReference type="PANTHER" id="PTHR13266:SF1">
    <property type="entry name" value="PROTEASOME INHIBITOR PI31 SUBUNIT"/>
    <property type="match status" value="1"/>
</dbReference>
<comment type="similarity">
    <text evidence="2">Belongs to the proteasome inhibitor PI31 family.</text>
</comment>
<evidence type="ECO:0000256" key="1">
    <source>
        <dbReference type="ARBA" id="ARBA00004496"/>
    </source>
</evidence>
<accession>A0A9W8HAT7</accession>
<dbReference type="EMBL" id="JANBUL010000164">
    <property type="protein sequence ID" value="KAJ2779753.1"/>
    <property type="molecule type" value="Genomic_DNA"/>
</dbReference>
<feature type="region of interest" description="Disordered" evidence="4">
    <location>
        <begin position="149"/>
        <end position="286"/>
    </location>
</feature>
<evidence type="ECO:0000313" key="6">
    <source>
        <dbReference type="EMBL" id="KAJ2779753.1"/>
    </source>
</evidence>
<evidence type="ECO:0000259" key="5">
    <source>
        <dbReference type="Pfam" id="PF08577"/>
    </source>
</evidence>
<evidence type="ECO:0000256" key="4">
    <source>
        <dbReference type="SAM" id="MobiDB-lite"/>
    </source>
</evidence>
<protein>
    <recommendedName>
        <fullName evidence="5">PI31 proteasome regulator C-terminal domain-containing protein</fullName>
    </recommendedName>
</protein>
<keyword evidence="7" id="KW-1185">Reference proteome</keyword>
<feature type="compositionally biased region" description="Low complexity" evidence="4">
    <location>
        <begin position="220"/>
        <end position="234"/>
    </location>
</feature>
<reference evidence="6" key="1">
    <citation type="submission" date="2022-07" db="EMBL/GenBank/DDBJ databases">
        <title>Phylogenomic reconstructions and comparative analyses of Kickxellomycotina fungi.</title>
        <authorList>
            <person name="Reynolds N.K."/>
            <person name="Stajich J.E."/>
            <person name="Barry K."/>
            <person name="Grigoriev I.V."/>
            <person name="Crous P."/>
            <person name="Smith M.E."/>
        </authorList>
    </citation>
    <scope>NUCLEOTIDE SEQUENCE</scope>
    <source>
        <strain evidence="6">NBRC 105414</strain>
    </source>
</reference>
<dbReference type="GO" id="GO:0005737">
    <property type="term" value="C:cytoplasm"/>
    <property type="evidence" value="ECO:0007669"/>
    <property type="project" value="UniProtKB-SubCell"/>
</dbReference>
<dbReference type="InterPro" id="IPR045128">
    <property type="entry name" value="PI31-like"/>
</dbReference>
<dbReference type="Proteomes" id="UP001140217">
    <property type="component" value="Unassembled WGS sequence"/>
</dbReference>
<dbReference type="OrthoDB" id="68090at2759"/>
<dbReference type="GO" id="GO:0043161">
    <property type="term" value="P:proteasome-mediated ubiquitin-dependent protein catabolic process"/>
    <property type="evidence" value="ECO:0007669"/>
    <property type="project" value="InterPro"/>
</dbReference>
<proteinExistence type="inferred from homology"/>
<organism evidence="6 7">
    <name type="scientific">Coemansia javaensis</name>
    <dbReference type="NCBI Taxonomy" id="2761396"/>
    <lineage>
        <taxon>Eukaryota</taxon>
        <taxon>Fungi</taxon>
        <taxon>Fungi incertae sedis</taxon>
        <taxon>Zoopagomycota</taxon>
        <taxon>Kickxellomycotina</taxon>
        <taxon>Kickxellomycetes</taxon>
        <taxon>Kickxellales</taxon>
        <taxon>Kickxellaceae</taxon>
        <taxon>Coemansia</taxon>
    </lineage>
</organism>
<gene>
    <name evidence="6" type="ORF">H4R18_003824</name>
</gene>
<dbReference type="InterPro" id="IPR013886">
    <property type="entry name" value="PI31_Prot_C"/>
</dbReference>
<dbReference type="GO" id="GO:0004866">
    <property type="term" value="F:endopeptidase inhibitor activity"/>
    <property type="evidence" value="ECO:0007669"/>
    <property type="project" value="InterPro"/>
</dbReference>
<dbReference type="GO" id="GO:0070628">
    <property type="term" value="F:proteasome binding"/>
    <property type="evidence" value="ECO:0007669"/>
    <property type="project" value="InterPro"/>
</dbReference>
<sequence length="286" mass="28430">MQADDAVIDAVRALVGSAPVQSAEDLVVALSQAVLGHLGFERPGGADAAGWESPGLPQGTHTARFAYVNGGDGQGAEARWVAMGGRVVLLVQQLPAGDTCTIQLPVADYVAPGAAFPCTVSGAPELEALLAPDAAAAAMAAIRAQLVSSAGDDDEARPPRAPPAPSLAAAGGYGADAVHGRAAPRGIPSVGRDDLDPLGLTRPGLGEGGMLVGPGHPMFQPGGLPLGPSSSGGPQPLPPGAVPPGARFDPITPQGAPGRRGGGRHFGGEPDPDALQPPHGSWNYDI</sequence>
<dbReference type="Pfam" id="PF08577">
    <property type="entry name" value="PI31_Prot_C"/>
    <property type="match status" value="1"/>
</dbReference>
<dbReference type="AlphaFoldDB" id="A0A9W8HAT7"/>
<evidence type="ECO:0000256" key="2">
    <source>
        <dbReference type="ARBA" id="ARBA00006405"/>
    </source>
</evidence>
<evidence type="ECO:0000313" key="7">
    <source>
        <dbReference type="Proteomes" id="UP001140217"/>
    </source>
</evidence>
<evidence type="ECO:0000256" key="3">
    <source>
        <dbReference type="ARBA" id="ARBA00022490"/>
    </source>
</evidence>
<comment type="caution">
    <text evidence="6">The sequence shown here is derived from an EMBL/GenBank/DDBJ whole genome shotgun (WGS) entry which is preliminary data.</text>
</comment>
<keyword evidence="3" id="KW-0963">Cytoplasm</keyword>
<comment type="subcellular location">
    <subcellularLocation>
        <location evidence="1">Cytoplasm</location>
    </subcellularLocation>
</comment>